<keyword evidence="1" id="KW-0732">Signal</keyword>
<dbReference type="AlphaFoldDB" id="A0A131YDL2"/>
<sequence length="88" mass="9902">MKDVILYLLLLAAFSGTTLCTLPPTPGLRLRYACPPRCYAGQPHGSTCGPNCTCRAHTENPLSLLCVYTFSRNPYNFRRPRRRSPGHY</sequence>
<evidence type="ECO:0000313" key="2">
    <source>
        <dbReference type="EMBL" id="JAP77453.1"/>
    </source>
</evidence>
<organism evidence="2">
    <name type="scientific">Rhipicephalus appendiculatus</name>
    <name type="common">Brown ear tick</name>
    <dbReference type="NCBI Taxonomy" id="34631"/>
    <lineage>
        <taxon>Eukaryota</taxon>
        <taxon>Metazoa</taxon>
        <taxon>Ecdysozoa</taxon>
        <taxon>Arthropoda</taxon>
        <taxon>Chelicerata</taxon>
        <taxon>Arachnida</taxon>
        <taxon>Acari</taxon>
        <taxon>Parasitiformes</taxon>
        <taxon>Ixodida</taxon>
        <taxon>Ixodoidea</taxon>
        <taxon>Ixodidae</taxon>
        <taxon>Rhipicephalinae</taxon>
        <taxon>Rhipicephalus</taxon>
        <taxon>Rhipicephalus</taxon>
    </lineage>
</organism>
<feature type="signal peptide" evidence="1">
    <location>
        <begin position="1"/>
        <end position="20"/>
    </location>
</feature>
<accession>A0A131YDL2</accession>
<name>A0A131YDL2_RHIAP</name>
<reference evidence="2" key="1">
    <citation type="journal article" date="2016" name="Ticks Tick Borne Dis.">
        <title>De novo assembly and annotation of the salivary gland transcriptome of Rhipicephalus appendiculatus male and female ticks during blood feeding.</title>
        <authorList>
            <person name="de Castro M.H."/>
            <person name="de Klerk D."/>
            <person name="Pienaar R."/>
            <person name="Latif A.A."/>
            <person name="Rees D.J."/>
            <person name="Mans B.J."/>
        </authorList>
    </citation>
    <scope>NUCLEOTIDE SEQUENCE</scope>
    <source>
        <tissue evidence="2">Salivary glands</tissue>
    </source>
</reference>
<evidence type="ECO:0000256" key="1">
    <source>
        <dbReference type="SAM" id="SignalP"/>
    </source>
</evidence>
<protein>
    <submittedName>
        <fullName evidence="2">Mucin</fullName>
    </submittedName>
</protein>
<feature type="chain" id="PRO_5007284737" evidence="1">
    <location>
        <begin position="21"/>
        <end position="88"/>
    </location>
</feature>
<proteinExistence type="predicted"/>
<dbReference type="EMBL" id="GEDV01011104">
    <property type="protein sequence ID" value="JAP77453.1"/>
    <property type="molecule type" value="Transcribed_RNA"/>
</dbReference>